<keyword evidence="4 8" id="KW-0067">ATP-binding</keyword>
<dbReference type="Gene3D" id="3.40.50.300">
    <property type="entry name" value="P-loop containing nucleotide triphosphate hydrolases"/>
    <property type="match status" value="1"/>
</dbReference>
<evidence type="ECO:0000256" key="6">
    <source>
        <dbReference type="ARBA" id="ARBA00023136"/>
    </source>
</evidence>
<dbReference type="OrthoDB" id="9802264at2"/>
<dbReference type="PANTHER" id="PTHR43875">
    <property type="entry name" value="MALTODEXTRIN IMPORT ATP-BINDING PROTEIN MSMX"/>
    <property type="match status" value="1"/>
</dbReference>
<dbReference type="Pfam" id="PF08402">
    <property type="entry name" value="TOBE_2"/>
    <property type="match status" value="1"/>
</dbReference>
<evidence type="ECO:0000259" key="7">
    <source>
        <dbReference type="PROSITE" id="PS50893"/>
    </source>
</evidence>
<feature type="domain" description="ABC transporter" evidence="7">
    <location>
        <begin position="4"/>
        <end position="234"/>
    </location>
</feature>
<dbReference type="GO" id="GO:0005524">
    <property type="term" value="F:ATP binding"/>
    <property type="evidence" value="ECO:0007669"/>
    <property type="project" value="UniProtKB-KW"/>
</dbReference>
<keyword evidence="1" id="KW-0813">Transport</keyword>
<keyword evidence="3" id="KW-0547">Nucleotide-binding</keyword>
<dbReference type="STRING" id="28173.VIBNI_B2092"/>
<evidence type="ECO:0000256" key="5">
    <source>
        <dbReference type="ARBA" id="ARBA00022967"/>
    </source>
</evidence>
<dbReference type="GO" id="GO:0140359">
    <property type="term" value="F:ABC-type transporter activity"/>
    <property type="evidence" value="ECO:0007669"/>
    <property type="project" value="UniProtKB-ARBA"/>
</dbReference>
<keyword evidence="2" id="KW-1003">Cell membrane</keyword>
<dbReference type="PROSITE" id="PS00211">
    <property type="entry name" value="ABC_TRANSPORTER_1"/>
    <property type="match status" value="1"/>
</dbReference>
<dbReference type="SMART" id="SM00382">
    <property type="entry name" value="AAA"/>
    <property type="match status" value="1"/>
</dbReference>
<dbReference type="Pfam" id="PF00005">
    <property type="entry name" value="ABC_tran"/>
    <property type="match status" value="1"/>
</dbReference>
<dbReference type="Gene3D" id="2.40.50.100">
    <property type="match status" value="1"/>
</dbReference>
<dbReference type="AlphaFoldDB" id="U4KI48"/>
<proteinExistence type="predicted"/>
<dbReference type="Gene3D" id="2.40.50.140">
    <property type="entry name" value="Nucleic acid-binding proteins"/>
    <property type="match status" value="1"/>
</dbReference>
<evidence type="ECO:0000256" key="4">
    <source>
        <dbReference type="ARBA" id="ARBA00022840"/>
    </source>
</evidence>
<keyword evidence="5" id="KW-1278">Translocase</keyword>
<dbReference type="InterPro" id="IPR012340">
    <property type="entry name" value="NA-bd_OB-fold"/>
</dbReference>
<dbReference type="PATRIC" id="fig|1260221.3.peg.5647"/>
<keyword evidence="6" id="KW-0472">Membrane</keyword>
<evidence type="ECO:0000256" key="2">
    <source>
        <dbReference type="ARBA" id="ARBA00022475"/>
    </source>
</evidence>
<name>U4KI48_9VIBR</name>
<keyword evidence="9" id="KW-1185">Reference proteome</keyword>
<dbReference type="Proteomes" id="UP000016895">
    <property type="component" value="Chromosome 2"/>
</dbReference>
<dbReference type="InterPro" id="IPR027417">
    <property type="entry name" value="P-loop_NTPase"/>
</dbReference>
<dbReference type="GO" id="GO:0016887">
    <property type="term" value="F:ATP hydrolysis activity"/>
    <property type="evidence" value="ECO:0007669"/>
    <property type="project" value="InterPro"/>
</dbReference>
<dbReference type="GO" id="GO:0055052">
    <property type="term" value="C:ATP-binding cassette (ABC) transporter complex, substrate-binding subunit-containing"/>
    <property type="evidence" value="ECO:0007669"/>
    <property type="project" value="TreeGrafter"/>
</dbReference>
<gene>
    <name evidence="8" type="primary">aglK</name>
    <name evidence="8" type="ORF">VIBNI_B2092</name>
</gene>
<dbReference type="InterPro" id="IPR047641">
    <property type="entry name" value="ABC_transpr_MalK/UgpC-like"/>
</dbReference>
<accession>U4KI48</accession>
<evidence type="ECO:0000313" key="8">
    <source>
        <dbReference type="EMBL" id="CCO61799.1"/>
    </source>
</evidence>
<evidence type="ECO:0000256" key="3">
    <source>
        <dbReference type="ARBA" id="ARBA00022741"/>
    </source>
</evidence>
<dbReference type="InterPro" id="IPR013611">
    <property type="entry name" value="Transp-assoc_OB_typ2"/>
</dbReference>
<organism evidence="8 9">
    <name type="scientific">Vibrio nigripulchritudo</name>
    <dbReference type="NCBI Taxonomy" id="28173"/>
    <lineage>
        <taxon>Bacteria</taxon>
        <taxon>Pseudomonadati</taxon>
        <taxon>Pseudomonadota</taxon>
        <taxon>Gammaproteobacteria</taxon>
        <taxon>Vibrionales</taxon>
        <taxon>Vibrionaceae</taxon>
        <taxon>Vibrio</taxon>
    </lineage>
</organism>
<evidence type="ECO:0000313" key="9">
    <source>
        <dbReference type="Proteomes" id="UP000016895"/>
    </source>
</evidence>
<protein>
    <submittedName>
        <fullName evidence="8">Alpha-glucoside transport ATP-binding protein aglK</fullName>
    </submittedName>
</protein>
<dbReference type="RefSeq" id="WP_022562163.1">
    <property type="nucleotide sequence ID" value="NC_022543.1"/>
</dbReference>
<dbReference type="PROSITE" id="PS50893">
    <property type="entry name" value="ABC_TRANSPORTER_2"/>
    <property type="match status" value="1"/>
</dbReference>
<dbReference type="InterPro" id="IPR017871">
    <property type="entry name" value="ABC_transporter-like_CS"/>
</dbReference>
<dbReference type="FunFam" id="3.40.50.300:FF:000042">
    <property type="entry name" value="Maltose/maltodextrin ABC transporter, ATP-binding protein"/>
    <property type="match status" value="1"/>
</dbReference>
<dbReference type="InterPro" id="IPR003439">
    <property type="entry name" value="ABC_transporter-like_ATP-bd"/>
</dbReference>
<dbReference type="InterPro" id="IPR003593">
    <property type="entry name" value="AAA+_ATPase"/>
</dbReference>
<dbReference type="KEGG" id="vni:VIBNI_B2092"/>
<dbReference type="PANTHER" id="PTHR43875:SF15">
    <property type="entry name" value="TREHALOSE IMPORT ATP-BINDING PROTEIN SUGC"/>
    <property type="match status" value="1"/>
</dbReference>
<dbReference type="EMBL" id="FO203527">
    <property type="protein sequence ID" value="CCO61799.1"/>
    <property type="molecule type" value="Genomic_DNA"/>
</dbReference>
<reference evidence="8 9" key="1">
    <citation type="journal article" date="2013" name="ISME J.">
        <title>Comparative genomics of pathogenic lineages of Vibrio nigripulchritudo identifies virulence-associated traits.</title>
        <authorList>
            <person name="Goudenege D."/>
            <person name="Labreuche Y."/>
            <person name="Krin E."/>
            <person name="Ansquer D."/>
            <person name="Mangenot S."/>
            <person name="Calteau A."/>
            <person name="Medigue C."/>
            <person name="Mazel D."/>
            <person name="Polz M.F."/>
            <person name="Le Roux F."/>
        </authorList>
    </citation>
    <scope>NUCLEOTIDE SEQUENCE [LARGE SCALE GENOMIC DNA]</scope>
    <source>
        <strain evidence="9">SnF1</strain>
    </source>
</reference>
<dbReference type="InterPro" id="IPR008995">
    <property type="entry name" value="Mo/tungstate-bd_C_term_dom"/>
</dbReference>
<dbReference type="SUPFAM" id="SSF50331">
    <property type="entry name" value="MOP-like"/>
    <property type="match status" value="1"/>
</dbReference>
<sequence>MSGIQLKQLIKKYGDKTAVKGIDLDIPDGTFCVFLGPSGCGKSTTLNCIAGLELATSGSIEIQGQDVTQLPPHQRDIAMVFQSSLLYPHLTARDNIKMSLRNIDITEKTMEERFVHAVDILEIGKLLDKKPAQLSGGERQRVAMAKAIVRNPAVFLMDEPLAALDASLRQTLRSELVHLQKKLNVTTIFVTHDQVEAMTMGDLVVVMNGGNIEQVGTPTEIYNHPASRFVAQFIGSPPMNFFLGELVEEEGKRYFLSDQFKIDVTQDTKFDGLSDQSSCELGIRGHHLRITNKPDSIKGEVYGVENLGREKILIAKAPDGTNINIVTDTSDSHQIGDQISIELCLDSAYVF</sequence>
<evidence type="ECO:0000256" key="1">
    <source>
        <dbReference type="ARBA" id="ARBA00022448"/>
    </source>
</evidence>
<dbReference type="SUPFAM" id="SSF52540">
    <property type="entry name" value="P-loop containing nucleoside triphosphate hydrolases"/>
    <property type="match status" value="1"/>
</dbReference>